<evidence type="ECO:0000259" key="2">
    <source>
        <dbReference type="Pfam" id="PF03328"/>
    </source>
</evidence>
<organism evidence="3">
    <name type="scientific">candidate division WOR-3 bacterium</name>
    <dbReference type="NCBI Taxonomy" id="2052148"/>
    <lineage>
        <taxon>Bacteria</taxon>
        <taxon>Bacteria division WOR-3</taxon>
    </lineage>
</organism>
<feature type="domain" description="HpcH/HpaI aldolase/citrate lyase" evidence="2">
    <location>
        <begin position="10"/>
        <end position="152"/>
    </location>
</feature>
<dbReference type="InterPro" id="IPR040442">
    <property type="entry name" value="Pyrv_kinase-like_dom_sf"/>
</dbReference>
<comment type="caution">
    <text evidence="3">The sequence shown here is derived from an EMBL/GenBank/DDBJ whole genome shotgun (WGS) entry which is preliminary data.</text>
</comment>
<gene>
    <name evidence="3" type="ORF">ENS15_01280</name>
</gene>
<dbReference type="InterPro" id="IPR005000">
    <property type="entry name" value="Aldolase/citrate-lyase_domain"/>
</dbReference>
<sequence>MSLTLMYITNDPEIALIAENNDVEWIFVDLEILGKIERQKGKDSVISNHSVDDLKKLKNVLKKSKVLVRVNPINKNTPDEIKKVCDYGADIIMLPYFKTLKEVEIFLKNLSGKNLKNIILIETPESVELTDELIKINEIDYFYIGLNDLSLGYGFSFMFEPLANGTVDKIASKISSVKKRFGFGGIASLGRGAIPAEYIIAEHYRLGSSMVILSRSFCNVQKIERKDEIEKIFSSEIKKIRDYEKEIALKDKNFFEKNREKVKEMVIKIKQGDL</sequence>
<proteinExistence type="predicted"/>
<protein>
    <submittedName>
        <fullName evidence="3">Aldolase</fullName>
    </submittedName>
</protein>
<keyword evidence="1" id="KW-0479">Metal-binding</keyword>
<dbReference type="Pfam" id="PF03328">
    <property type="entry name" value="HpcH_HpaI"/>
    <property type="match status" value="1"/>
</dbReference>
<reference evidence="3" key="1">
    <citation type="journal article" date="2020" name="mSystems">
        <title>Genome- and Community-Level Interaction Insights into Carbon Utilization and Element Cycling Functions of Hydrothermarchaeota in Hydrothermal Sediment.</title>
        <authorList>
            <person name="Zhou Z."/>
            <person name="Liu Y."/>
            <person name="Xu W."/>
            <person name="Pan J."/>
            <person name="Luo Z.H."/>
            <person name="Li M."/>
        </authorList>
    </citation>
    <scope>NUCLEOTIDE SEQUENCE [LARGE SCALE GENOMIC DNA]</scope>
    <source>
        <strain evidence="3">SpSt-464</strain>
    </source>
</reference>
<evidence type="ECO:0000256" key="1">
    <source>
        <dbReference type="ARBA" id="ARBA00022723"/>
    </source>
</evidence>
<dbReference type="GO" id="GO:0046872">
    <property type="term" value="F:metal ion binding"/>
    <property type="evidence" value="ECO:0007669"/>
    <property type="project" value="UniProtKB-KW"/>
</dbReference>
<dbReference type="EMBL" id="DSTT01000001">
    <property type="protein sequence ID" value="HFK23277.1"/>
    <property type="molecule type" value="Genomic_DNA"/>
</dbReference>
<dbReference type="GO" id="GO:0003824">
    <property type="term" value="F:catalytic activity"/>
    <property type="evidence" value="ECO:0007669"/>
    <property type="project" value="InterPro"/>
</dbReference>
<dbReference type="SUPFAM" id="SSF51621">
    <property type="entry name" value="Phosphoenolpyruvate/pyruvate domain"/>
    <property type="match status" value="1"/>
</dbReference>
<dbReference type="InterPro" id="IPR015813">
    <property type="entry name" value="Pyrv/PenolPyrv_kinase-like_dom"/>
</dbReference>
<name>A0A7C3N4W5_UNCW3</name>
<dbReference type="AlphaFoldDB" id="A0A7C3N4W5"/>
<accession>A0A7C3N4W5</accession>
<evidence type="ECO:0000313" key="3">
    <source>
        <dbReference type="EMBL" id="HFK23277.1"/>
    </source>
</evidence>
<dbReference type="Gene3D" id="3.20.20.60">
    <property type="entry name" value="Phosphoenolpyruvate-binding domains"/>
    <property type="match status" value="2"/>
</dbReference>